<comment type="function">
    <text evidence="9">Component of the transport system for branched-chain amino acids.</text>
</comment>
<dbReference type="NCBIfam" id="TIGR00796">
    <property type="entry name" value="livcs"/>
    <property type="match status" value="1"/>
</dbReference>
<dbReference type="GO" id="GO:0015188">
    <property type="term" value="F:L-isoleucine transmembrane transporter activity"/>
    <property type="evidence" value="ECO:0007669"/>
    <property type="project" value="TreeGrafter"/>
</dbReference>
<feature type="transmembrane region" description="Helical" evidence="9">
    <location>
        <begin position="394"/>
        <end position="412"/>
    </location>
</feature>
<dbReference type="eggNOG" id="COG1114">
    <property type="taxonomic scope" value="Bacteria"/>
</dbReference>
<dbReference type="AlphaFoldDB" id="A0A0A7FVY8"/>
<evidence type="ECO:0000256" key="2">
    <source>
        <dbReference type="ARBA" id="ARBA00008540"/>
    </source>
</evidence>
<dbReference type="Proteomes" id="UP000030635">
    <property type="component" value="Chromosome"/>
</dbReference>
<feature type="transmembrane region" description="Helical" evidence="9">
    <location>
        <begin position="366"/>
        <end position="388"/>
    </location>
</feature>
<keyword evidence="3 9" id="KW-0813">Transport</keyword>
<comment type="similarity">
    <text evidence="2 9">Belongs to the branched chain amino acid transporter family.</text>
</comment>
<organism evidence="10 11">
    <name type="scientific">Clostridium baratii str. Sullivan</name>
    <dbReference type="NCBI Taxonomy" id="1415775"/>
    <lineage>
        <taxon>Bacteria</taxon>
        <taxon>Bacillati</taxon>
        <taxon>Bacillota</taxon>
        <taxon>Clostridia</taxon>
        <taxon>Eubacteriales</taxon>
        <taxon>Clostridiaceae</taxon>
        <taxon>Clostridium</taxon>
    </lineage>
</organism>
<accession>A0A0A7FVY8</accession>
<dbReference type="OrthoDB" id="9783920at2"/>
<feature type="transmembrane region" description="Helical" evidence="9">
    <location>
        <begin position="306"/>
        <end position="327"/>
    </location>
</feature>
<keyword evidence="4" id="KW-1003">Cell membrane</keyword>
<dbReference type="GO" id="GO:0015820">
    <property type="term" value="P:L-leucine transport"/>
    <property type="evidence" value="ECO:0007669"/>
    <property type="project" value="TreeGrafter"/>
</dbReference>
<keyword evidence="11" id="KW-1185">Reference proteome</keyword>
<dbReference type="GO" id="GO:0015818">
    <property type="term" value="P:isoleucine transport"/>
    <property type="evidence" value="ECO:0007669"/>
    <property type="project" value="TreeGrafter"/>
</dbReference>
<protein>
    <recommendedName>
        <fullName evidence="9">Branched-chain amino acid transport system carrier protein</fullName>
    </recommendedName>
</protein>
<name>A0A0A7FVY8_9CLOT</name>
<proteinExistence type="inferred from homology"/>
<evidence type="ECO:0000256" key="1">
    <source>
        <dbReference type="ARBA" id="ARBA00004651"/>
    </source>
</evidence>
<dbReference type="HOGENOM" id="CLU_036807_0_2_9"/>
<gene>
    <name evidence="10" type="primary">brnQ</name>
    <name evidence="10" type="ORF">U729_497</name>
</gene>
<feature type="transmembrane region" description="Helical" evidence="9">
    <location>
        <begin position="187"/>
        <end position="207"/>
    </location>
</feature>
<feature type="transmembrane region" description="Helical" evidence="9">
    <location>
        <begin position="118"/>
        <end position="134"/>
    </location>
</feature>
<evidence type="ECO:0000256" key="9">
    <source>
        <dbReference type="RuleBase" id="RU362122"/>
    </source>
</evidence>
<dbReference type="Pfam" id="PF05525">
    <property type="entry name" value="Branch_AA_trans"/>
    <property type="match status" value="1"/>
</dbReference>
<dbReference type="STRING" id="1561.NPD11_2492"/>
<evidence type="ECO:0000256" key="8">
    <source>
        <dbReference type="ARBA" id="ARBA00023136"/>
    </source>
</evidence>
<feature type="transmembrane region" description="Helical" evidence="9">
    <location>
        <begin position="146"/>
        <end position="167"/>
    </location>
</feature>
<feature type="transmembrane region" description="Helical" evidence="9">
    <location>
        <begin position="333"/>
        <end position="354"/>
    </location>
</feature>
<feature type="transmembrane region" description="Helical" evidence="9">
    <location>
        <begin position="7"/>
        <end position="27"/>
    </location>
</feature>
<comment type="subcellular location">
    <subcellularLocation>
        <location evidence="1 9">Cell membrane</location>
        <topology evidence="1 9">Multi-pass membrane protein</topology>
    </subcellularLocation>
</comment>
<evidence type="ECO:0000313" key="11">
    <source>
        <dbReference type="Proteomes" id="UP000030635"/>
    </source>
</evidence>
<keyword evidence="6 9" id="KW-0029">Amino-acid transport</keyword>
<evidence type="ECO:0000313" key="10">
    <source>
        <dbReference type="EMBL" id="AIY83110.1"/>
    </source>
</evidence>
<evidence type="ECO:0000256" key="5">
    <source>
        <dbReference type="ARBA" id="ARBA00022692"/>
    </source>
</evidence>
<keyword evidence="7 9" id="KW-1133">Transmembrane helix</keyword>
<dbReference type="PANTHER" id="PTHR30588">
    <property type="entry name" value="BRANCHED-CHAIN AMINO ACID TRANSPORT SYSTEM 2 CARRIER PROTEIN"/>
    <property type="match status" value="1"/>
</dbReference>
<dbReference type="KEGG" id="cbv:U729_497"/>
<sequence length="426" mass="45140">MKKQTKDFLIVGFALFAMFFGAGNLIFPPFLGHLVGDQYLIAIIGFTLTGVGLPLLAIIACTKGDGTFETMATKIGPKFALVFATLLFIAIGPMLGIPRTAATTYELTISPIFPGMPPLVWMIIYFGINLFFVFNKSSIIDTIGKILTPALLIILAIIIFKGIIFPIGNITTTNAPSVFSTSFLEGYQTMDALAALLFAAIVSGNILSKGYKKKDLVPMTVKAGIVAAIGLAFVYGGLTFLGAQTNGLVSSDIGKTGLLLVLSKEILGSVGTIIIGIAMGLACLTTSIGLITAGSSFFAEISKGKLPYKVNAIVITIISIIIGRLGVDHIIKISGPILNVLYPVAITLIATTLLDKFLTNIRAVRLGVYTSLVFGILSVIPAINLSFIPLSSKGFAWLIPTLIAILIGNIIFKSKAKNEEIIENVV</sequence>
<feature type="transmembrane region" description="Helical" evidence="9">
    <location>
        <begin position="266"/>
        <end position="294"/>
    </location>
</feature>
<dbReference type="RefSeq" id="WP_039311333.1">
    <property type="nucleotide sequence ID" value="NZ_CP006905.1"/>
</dbReference>
<evidence type="ECO:0000256" key="3">
    <source>
        <dbReference type="ARBA" id="ARBA00022448"/>
    </source>
</evidence>
<dbReference type="PANTHER" id="PTHR30588:SF0">
    <property type="entry name" value="BRANCHED-CHAIN AMINO ACID PERMEASE BRNQ"/>
    <property type="match status" value="1"/>
</dbReference>
<evidence type="ECO:0000256" key="6">
    <source>
        <dbReference type="ARBA" id="ARBA00022970"/>
    </source>
</evidence>
<dbReference type="EMBL" id="CP006905">
    <property type="protein sequence ID" value="AIY83110.1"/>
    <property type="molecule type" value="Genomic_DNA"/>
</dbReference>
<keyword evidence="8 9" id="KW-0472">Membrane</keyword>
<dbReference type="GO" id="GO:0005886">
    <property type="term" value="C:plasma membrane"/>
    <property type="evidence" value="ECO:0007669"/>
    <property type="project" value="UniProtKB-SubCell"/>
</dbReference>
<dbReference type="GO" id="GO:0015190">
    <property type="term" value="F:L-leucine transmembrane transporter activity"/>
    <property type="evidence" value="ECO:0007669"/>
    <property type="project" value="TreeGrafter"/>
</dbReference>
<dbReference type="InterPro" id="IPR004685">
    <property type="entry name" value="Brnchd-chn_aa_trnsp_Livcs"/>
</dbReference>
<feature type="transmembrane region" description="Helical" evidence="9">
    <location>
        <begin position="79"/>
        <end position="98"/>
    </location>
</feature>
<feature type="transmembrane region" description="Helical" evidence="9">
    <location>
        <begin position="39"/>
        <end position="59"/>
    </location>
</feature>
<evidence type="ECO:0000256" key="7">
    <source>
        <dbReference type="ARBA" id="ARBA00022989"/>
    </source>
</evidence>
<dbReference type="GO" id="GO:0005304">
    <property type="term" value="F:L-valine transmembrane transporter activity"/>
    <property type="evidence" value="ECO:0007669"/>
    <property type="project" value="TreeGrafter"/>
</dbReference>
<feature type="transmembrane region" description="Helical" evidence="9">
    <location>
        <begin position="219"/>
        <end position="241"/>
    </location>
</feature>
<reference evidence="10 11" key="1">
    <citation type="journal article" date="2015" name="Infect. Genet. Evol.">
        <title>Genomic sequences of six botulinum neurotoxin-producing strains representing three clostridial species illustrate the mobility and diversity of botulinum neurotoxin genes.</title>
        <authorList>
            <person name="Smith T.J."/>
            <person name="Hill K.K."/>
            <person name="Xie G."/>
            <person name="Foley B.T."/>
            <person name="Williamson C.H."/>
            <person name="Foster J.T."/>
            <person name="Johnson S.L."/>
            <person name="Chertkov O."/>
            <person name="Teshima H."/>
            <person name="Gibbons H.S."/>
            <person name="Johnsky L.A."/>
            <person name="Karavis M.A."/>
            <person name="Smith L.A."/>
        </authorList>
    </citation>
    <scope>NUCLEOTIDE SEQUENCE [LARGE SCALE GENOMIC DNA]</scope>
    <source>
        <strain evidence="10">Sullivan</strain>
    </source>
</reference>
<evidence type="ECO:0000256" key="4">
    <source>
        <dbReference type="ARBA" id="ARBA00022475"/>
    </source>
</evidence>
<keyword evidence="5 9" id="KW-0812">Transmembrane</keyword>